<evidence type="ECO:0000256" key="1">
    <source>
        <dbReference type="SAM" id="Phobius"/>
    </source>
</evidence>
<dbReference type="OMA" id="ASFLMSM"/>
<evidence type="ECO:0000313" key="3">
    <source>
        <dbReference type="Proteomes" id="UP000596660"/>
    </source>
</evidence>
<dbReference type="EnsemblPlants" id="AUR62004549-RA">
    <property type="protein sequence ID" value="AUR62004549-RA:cds"/>
    <property type="gene ID" value="AUR62004549"/>
</dbReference>
<name>A0A803KZT9_CHEQI</name>
<dbReference type="Proteomes" id="UP000596660">
    <property type="component" value="Unplaced"/>
</dbReference>
<protein>
    <submittedName>
        <fullName evidence="2">Uncharacterized protein</fullName>
    </submittedName>
</protein>
<keyword evidence="1" id="KW-1133">Transmembrane helix</keyword>
<dbReference type="Gramene" id="AUR62004549-RA">
    <property type="protein sequence ID" value="AUR62004549-RA:cds"/>
    <property type="gene ID" value="AUR62004549"/>
</dbReference>
<keyword evidence="1" id="KW-0472">Membrane</keyword>
<reference evidence="2" key="1">
    <citation type="journal article" date="2017" name="Nature">
        <title>The genome of Chenopodium quinoa.</title>
        <authorList>
            <person name="Jarvis D.E."/>
            <person name="Ho Y.S."/>
            <person name="Lightfoot D.J."/>
            <person name="Schmoeckel S.M."/>
            <person name="Li B."/>
            <person name="Borm T.J.A."/>
            <person name="Ohyanagi H."/>
            <person name="Mineta K."/>
            <person name="Michell C.T."/>
            <person name="Saber N."/>
            <person name="Kharbatia N.M."/>
            <person name="Rupper R.R."/>
            <person name="Sharp A.R."/>
            <person name="Dally N."/>
            <person name="Boughton B.A."/>
            <person name="Woo Y.H."/>
            <person name="Gao G."/>
            <person name="Schijlen E.G.W.M."/>
            <person name="Guo X."/>
            <person name="Momin A.A."/>
            <person name="Negrao S."/>
            <person name="Al-Babili S."/>
            <person name="Gehring C."/>
            <person name="Roessner U."/>
            <person name="Jung C."/>
            <person name="Murphy K."/>
            <person name="Arold S.T."/>
            <person name="Gojobori T."/>
            <person name="van der Linden C.G."/>
            <person name="van Loo E.N."/>
            <person name="Jellen E.N."/>
            <person name="Maughan P.J."/>
            <person name="Tester M."/>
        </authorList>
    </citation>
    <scope>NUCLEOTIDE SEQUENCE [LARGE SCALE GENOMIC DNA]</scope>
    <source>
        <strain evidence="2">cv. PI 614886</strain>
    </source>
</reference>
<dbReference type="AlphaFoldDB" id="A0A803KZT9"/>
<dbReference type="Pfam" id="PF16594">
    <property type="entry name" value="ATP-synt_Z"/>
    <property type="match status" value="1"/>
</dbReference>
<keyword evidence="1" id="KW-0812">Transmembrane</keyword>
<organism evidence="2 3">
    <name type="scientific">Chenopodium quinoa</name>
    <name type="common">Quinoa</name>
    <dbReference type="NCBI Taxonomy" id="63459"/>
    <lineage>
        <taxon>Eukaryota</taxon>
        <taxon>Viridiplantae</taxon>
        <taxon>Streptophyta</taxon>
        <taxon>Embryophyta</taxon>
        <taxon>Tracheophyta</taxon>
        <taxon>Spermatophyta</taxon>
        <taxon>Magnoliopsida</taxon>
        <taxon>eudicotyledons</taxon>
        <taxon>Gunneridae</taxon>
        <taxon>Pentapetalae</taxon>
        <taxon>Caryophyllales</taxon>
        <taxon>Chenopodiaceae</taxon>
        <taxon>Chenopodioideae</taxon>
        <taxon>Atripliceae</taxon>
        <taxon>Chenopodium</taxon>
    </lineage>
</organism>
<keyword evidence="3" id="KW-1185">Reference proteome</keyword>
<dbReference type="PANTHER" id="PTHR35165">
    <property type="entry name" value="OS08G0113900 PROTEIN"/>
    <property type="match status" value="1"/>
</dbReference>
<accession>A0A803KZT9</accession>
<proteinExistence type="predicted"/>
<feature type="transmembrane region" description="Helical" evidence="1">
    <location>
        <begin position="58"/>
        <end position="78"/>
    </location>
</feature>
<dbReference type="InterPro" id="IPR032238">
    <property type="entry name" value="ATP-synth_Z"/>
</dbReference>
<reference evidence="2" key="2">
    <citation type="submission" date="2021-03" db="UniProtKB">
        <authorList>
            <consortium name="EnsemblPlants"/>
        </authorList>
    </citation>
    <scope>IDENTIFICATION</scope>
</reference>
<feature type="transmembrane region" description="Helical" evidence="1">
    <location>
        <begin position="23"/>
        <end position="46"/>
    </location>
</feature>
<sequence length="112" mass="12857">MYLMGVERNGVEEVPRKRKIQKILALLLLATLVSMIGGVVLVYWVIKYHPKNRELWMVPFGLVLFTTPPLVWFISIAADFCCPKEEQLADLELSHQFAVGSLSQPVQDMERR</sequence>
<evidence type="ECO:0000313" key="2">
    <source>
        <dbReference type="EnsemblPlants" id="AUR62004549-RA:cds"/>
    </source>
</evidence>
<dbReference type="PANTHER" id="PTHR35165:SF1">
    <property type="entry name" value="OS04G0577375 PROTEIN"/>
    <property type="match status" value="1"/>
</dbReference>